<dbReference type="EMBL" id="FCOE02000008">
    <property type="protein sequence ID" value="SAK63035.1"/>
    <property type="molecule type" value="Genomic_DNA"/>
</dbReference>
<organism evidence="2 3">
    <name type="scientific">Caballeronia pedi</name>
    <dbReference type="NCBI Taxonomy" id="1777141"/>
    <lineage>
        <taxon>Bacteria</taxon>
        <taxon>Pseudomonadati</taxon>
        <taxon>Pseudomonadota</taxon>
        <taxon>Betaproteobacteria</taxon>
        <taxon>Burkholderiales</taxon>
        <taxon>Burkholderiaceae</taxon>
        <taxon>Caballeronia</taxon>
    </lineage>
</organism>
<accession>A0A158AZ21</accession>
<protein>
    <submittedName>
        <fullName evidence="2">Uncharacterized protein</fullName>
    </submittedName>
</protein>
<feature type="signal peptide" evidence="1">
    <location>
        <begin position="1"/>
        <end position="21"/>
    </location>
</feature>
<proteinExistence type="predicted"/>
<sequence length="61" mass="6758">MKKKRIILAAAVMSMSLIAFMSMNTGRAAVDMYSNSSTMSAVDHEQNRSPADAVAMFEQWK</sequence>
<gene>
    <name evidence="2" type="ORF">AWB80_02817</name>
</gene>
<dbReference type="OrthoDB" id="9134340at2"/>
<evidence type="ECO:0000313" key="3">
    <source>
        <dbReference type="Proteomes" id="UP000054911"/>
    </source>
</evidence>
<evidence type="ECO:0000313" key="2">
    <source>
        <dbReference type="EMBL" id="SAK63035.1"/>
    </source>
</evidence>
<keyword evidence="1" id="KW-0732">Signal</keyword>
<feature type="chain" id="PRO_5007621148" evidence="1">
    <location>
        <begin position="22"/>
        <end position="61"/>
    </location>
</feature>
<dbReference type="STRING" id="1777141.AWB80_02817"/>
<dbReference type="RefSeq" id="WP_061175299.1">
    <property type="nucleotide sequence ID" value="NZ_FCOE02000008.1"/>
</dbReference>
<evidence type="ECO:0000256" key="1">
    <source>
        <dbReference type="SAM" id="SignalP"/>
    </source>
</evidence>
<keyword evidence="3" id="KW-1185">Reference proteome</keyword>
<comment type="caution">
    <text evidence="2">The sequence shown here is derived from an EMBL/GenBank/DDBJ whole genome shotgun (WGS) entry which is preliminary data.</text>
</comment>
<reference evidence="2" key="1">
    <citation type="submission" date="2016-01" db="EMBL/GenBank/DDBJ databases">
        <authorList>
            <person name="Peeters C."/>
        </authorList>
    </citation>
    <scope>NUCLEOTIDE SEQUENCE [LARGE SCALE GENOMIC DNA]</scope>
    <source>
        <strain evidence="2">LMG 29323</strain>
    </source>
</reference>
<name>A0A158AZ21_9BURK</name>
<dbReference type="AlphaFoldDB" id="A0A158AZ21"/>
<dbReference type="Proteomes" id="UP000054911">
    <property type="component" value="Unassembled WGS sequence"/>
</dbReference>